<dbReference type="Pfam" id="PF01370">
    <property type="entry name" value="Epimerase"/>
    <property type="match status" value="1"/>
</dbReference>
<evidence type="ECO:0000313" key="12">
    <source>
        <dbReference type="EMBL" id="GGC50993.1"/>
    </source>
</evidence>
<evidence type="ECO:0000259" key="11">
    <source>
        <dbReference type="Pfam" id="PF01370"/>
    </source>
</evidence>
<dbReference type="Proteomes" id="UP000637002">
    <property type="component" value="Unassembled WGS sequence"/>
</dbReference>
<evidence type="ECO:0000313" key="13">
    <source>
        <dbReference type="Proteomes" id="UP000637002"/>
    </source>
</evidence>
<evidence type="ECO:0000256" key="10">
    <source>
        <dbReference type="RuleBase" id="RU366046"/>
    </source>
</evidence>
<comment type="caution">
    <text evidence="12">The sequence shown here is derived from an EMBL/GenBank/DDBJ whole genome shotgun (WGS) entry which is preliminary data.</text>
</comment>
<evidence type="ECO:0000256" key="6">
    <source>
        <dbReference type="ARBA" id="ARBA00018569"/>
    </source>
</evidence>
<evidence type="ECO:0000256" key="2">
    <source>
        <dbReference type="ARBA" id="ARBA00001911"/>
    </source>
</evidence>
<keyword evidence="8 10" id="KW-0413">Isomerase</keyword>
<sequence>METEIMASQSILVVGGAGYVGGHTCKALATAGFRPVVFDNFTTGHRDFVRWGPVVDGDIRDAVAVADAIRSHDIAAVLHFAACAYVGESVTDPQKYYDNNVAGTLSLLRAMLNAGCSRLVFSSTCAIYGQPDEVPIGEATAPNPVNPYGASKLMVERILSDYARAYDIRAIALRYFNACGADPDGEIGELRDPETHLIPRAMMALQGYIDDFQIFGSDYSTADGTAVRDYIHVSDLADAHVAALRRLLDGQAGGAYNLGTGQGFSVKEVLDAIAAEAGEALPEARGPRREGDPAALIADARQAQDVLGFSPKYSDLPTIVRTAWAWHRRAHPRRNAEPEQR</sequence>
<keyword evidence="13" id="KW-1185">Reference proteome</keyword>
<dbReference type="Gene3D" id="3.40.50.720">
    <property type="entry name" value="NAD(P)-binding Rossmann-like Domain"/>
    <property type="match status" value="1"/>
</dbReference>
<dbReference type="InterPro" id="IPR036291">
    <property type="entry name" value="NAD(P)-bd_dom_sf"/>
</dbReference>
<proteinExistence type="inferred from homology"/>
<dbReference type="GO" id="GO:0033499">
    <property type="term" value="P:galactose catabolic process via UDP-galactose, Leloir pathway"/>
    <property type="evidence" value="ECO:0007669"/>
    <property type="project" value="TreeGrafter"/>
</dbReference>
<evidence type="ECO:0000256" key="1">
    <source>
        <dbReference type="ARBA" id="ARBA00000083"/>
    </source>
</evidence>
<dbReference type="EC" id="5.1.3.2" evidence="5 10"/>
<name>A0A916X887_9HYPH</name>
<dbReference type="PANTHER" id="PTHR43725">
    <property type="entry name" value="UDP-GLUCOSE 4-EPIMERASE"/>
    <property type="match status" value="1"/>
</dbReference>
<keyword evidence="7 10" id="KW-0520">NAD</keyword>
<evidence type="ECO:0000256" key="3">
    <source>
        <dbReference type="ARBA" id="ARBA00004947"/>
    </source>
</evidence>
<protein>
    <recommendedName>
        <fullName evidence="6 10">UDP-glucose 4-epimerase</fullName>
        <ecNumber evidence="5 10">5.1.3.2</ecNumber>
    </recommendedName>
</protein>
<dbReference type="InterPro" id="IPR001509">
    <property type="entry name" value="Epimerase_deHydtase"/>
</dbReference>
<evidence type="ECO:0000256" key="9">
    <source>
        <dbReference type="ARBA" id="ARBA00023277"/>
    </source>
</evidence>
<dbReference type="PANTHER" id="PTHR43725:SF53">
    <property type="entry name" value="UDP-ARABINOSE 4-EPIMERASE 1"/>
    <property type="match status" value="1"/>
</dbReference>
<dbReference type="AlphaFoldDB" id="A0A916X887"/>
<comment type="catalytic activity">
    <reaction evidence="1 10">
        <text>UDP-alpha-D-glucose = UDP-alpha-D-galactose</text>
        <dbReference type="Rhea" id="RHEA:22168"/>
        <dbReference type="ChEBI" id="CHEBI:58885"/>
        <dbReference type="ChEBI" id="CHEBI:66914"/>
        <dbReference type="EC" id="5.1.3.2"/>
    </reaction>
</comment>
<gene>
    <name evidence="12" type="primary">exoB</name>
    <name evidence="12" type="ORF">GCM10010994_07670</name>
</gene>
<feature type="domain" description="NAD-dependent epimerase/dehydratase" evidence="11">
    <location>
        <begin position="11"/>
        <end position="259"/>
    </location>
</feature>
<dbReference type="Gene3D" id="3.90.25.10">
    <property type="entry name" value="UDP-galactose 4-epimerase, domain 1"/>
    <property type="match status" value="1"/>
</dbReference>
<evidence type="ECO:0000256" key="5">
    <source>
        <dbReference type="ARBA" id="ARBA00013189"/>
    </source>
</evidence>
<comment type="subunit">
    <text evidence="10">Homodimer.</text>
</comment>
<evidence type="ECO:0000256" key="8">
    <source>
        <dbReference type="ARBA" id="ARBA00023235"/>
    </source>
</evidence>
<dbReference type="InterPro" id="IPR005886">
    <property type="entry name" value="UDP_G4E"/>
</dbReference>
<dbReference type="NCBIfam" id="TIGR01179">
    <property type="entry name" value="galE"/>
    <property type="match status" value="1"/>
</dbReference>
<comment type="pathway">
    <text evidence="3 10">Carbohydrate metabolism; galactose metabolism.</text>
</comment>
<dbReference type="GO" id="GO:0003978">
    <property type="term" value="F:UDP-glucose 4-epimerase activity"/>
    <property type="evidence" value="ECO:0007669"/>
    <property type="project" value="UniProtKB-UniRule"/>
</dbReference>
<accession>A0A916X887</accession>
<reference evidence="12" key="2">
    <citation type="submission" date="2020-09" db="EMBL/GenBank/DDBJ databases">
        <authorList>
            <person name="Sun Q."/>
            <person name="Zhou Y."/>
        </authorList>
    </citation>
    <scope>NUCLEOTIDE SEQUENCE</scope>
    <source>
        <strain evidence="12">CGMCC 1.12919</strain>
    </source>
</reference>
<reference evidence="12" key="1">
    <citation type="journal article" date="2014" name="Int. J. Syst. Evol. Microbiol.">
        <title>Complete genome sequence of Corynebacterium casei LMG S-19264T (=DSM 44701T), isolated from a smear-ripened cheese.</title>
        <authorList>
            <consortium name="US DOE Joint Genome Institute (JGI-PGF)"/>
            <person name="Walter F."/>
            <person name="Albersmeier A."/>
            <person name="Kalinowski J."/>
            <person name="Ruckert C."/>
        </authorList>
    </citation>
    <scope>NUCLEOTIDE SEQUENCE</scope>
    <source>
        <strain evidence="12">CGMCC 1.12919</strain>
    </source>
</reference>
<organism evidence="12 13">
    <name type="scientific">Chelatococcus reniformis</name>
    <dbReference type="NCBI Taxonomy" id="1494448"/>
    <lineage>
        <taxon>Bacteria</taxon>
        <taxon>Pseudomonadati</taxon>
        <taxon>Pseudomonadota</taxon>
        <taxon>Alphaproteobacteria</taxon>
        <taxon>Hyphomicrobiales</taxon>
        <taxon>Chelatococcaceae</taxon>
        <taxon>Chelatococcus</taxon>
    </lineage>
</organism>
<keyword evidence="9 10" id="KW-0119">Carbohydrate metabolism</keyword>
<evidence type="ECO:0000256" key="4">
    <source>
        <dbReference type="ARBA" id="ARBA00007637"/>
    </source>
</evidence>
<comment type="similarity">
    <text evidence="4 10">Belongs to the NAD(P)-dependent epimerase/dehydratase family.</text>
</comment>
<dbReference type="EMBL" id="BMGG01000001">
    <property type="protein sequence ID" value="GGC50993.1"/>
    <property type="molecule type" value="Genomic_DNA"/>
</dbReference>
<dbReference type="CDD" id="cd05247">
    <property type="entry name" value="UDP_G4E_1_SDR_e"/>
    <property type="match status" value="1"/>
</dbReference>
<comment type="cofactor">
    <cofactor evidence="2 10">
        <name>NAD(+)</name>
        <dbReference type="ChEBI" id="CHEBI:57540"/>
    </cofactor>
</comment>
<dbReference type="SUPFAM" id="SSF51735">
    <property type="entry name" value="NAD(P)-binding Rossmann-fold domains"/>
    <property type="match status" value="1"/>
</dbReference>
<evidence type="ECO:0000256" key="7">
    <source>
        <dbReference type="ARBA" id="ARBA00023027"/>
    </source>
</evidence>